<evidence type="ECO:0000256" key="3">
    <source>
        <dbReference type="ARBA" id="ARBA00023242"/>
    </source>
</evidence>
<dbReference type="GO" id="GO:0006298">
    <property type="term" value="P:mismatch repair"/>
    <property type="evidence" value="ECO:0007669"/>
    <property type="project" value="TreeGrafter"/>
</dbReference>
<name>A0A8J5C0K9_CHIOP</name>
<evidence type="ECO:0000313" key="4">
    <source>
        <dbReference type="EMBL" id="KAG0714348.1"/>
    </source>
</evidence>
<dbReference type="Proteomes" id="UP000770661">
    <property type="component" value="Unassembled WGS sequence"/>
</dbReference>
<sequence length="117" mass="12627">MVDMEKGRSVRINGALLPMHTGQQVVLAGTVAQVDPSGTSLTVKASDDKMVKVTLANPLQDSVEGVIEVHGVAQGGQVQCHKYITFPQMKEGDFDLSLYDKALKIMQSVKASPWKNS</sequence>
<keyword evidence="3" id="KW-0539">Nucleus</keyword>
<organism evidence="4 5">
    <name type="scientific">Chionoecetes opilio</name>
    <name type="common">Atlantic snow crab</name>
    <name type="synonym">Cancer opilio</name>
    <dbReference type="NCBI Taxonomy" id="41210"/>
    <lineage>
        <taxon>Eukaryota</taxon>
        <taxon>Metazoa</taxon>
        <taxon>Ecdysozoa</taxon>
        <taxon>Arthropoda</taxon>
        <taxon>Crustacea</taxon>
        <taxon>Multicrustacea</taxon>
        <taxon>Malacostraca</taxon>
        <taxon>Eumalacostraca</taxon>
        <taxon>Eucarida</taxon>
        <taxon>Decapoda</taxon>
        <taxon>Pleocyemata</taxon>
        <taxon>Brachyura</taxon>
        <taxon>Eubrachyura</taxon>
        <taxon>Majoidea</taxon>
        <taxon>Majidae</taxon>
        <taxon>Chionoecetes</taxon>
    </lineage>
</organism>
<dbReference type="InterPro" id="IPR012340">
    <property type="entry name" value="NA-bd_OB-fold"/>
</dbReference>
<evidence type="ECO:0000313" key="5">
    <source>
        <dbReference type="Proteomes" id="UP000770661"/>
    </source>
</evidence>
<accession>A0A8J5C0K9</accession>
<comment type="similarity">
    <text evidence="2">Belongs to the replication factor A protein 3 family.</text>
</comment>
<dbReference type="GO" id="GO:0005662">
    <property type="term" value="C:DNA replication factor A complex"/>
    <property type="evidence" value="ECO:0007669"/>
    <property type="project" value="TreeGrafter"/>
</dbReference>
<dbReference type="PANTHER" id="PTHR15114:SF1">
    <property type="entry name" value="REPLICATION PROTEIN A 14 KDA SUBUNIT"/>
    <property type="match status" value="1"/>
</dbReference>
<dbReference type="Pfam" id="PF08661">
    <property type="entry name" value="Rep_fac-A_3"/>
    <property type="match status" value="1"/>
</dbReference>
<dbReference type="InterPro" id="IPR013970">
    <property type="entry name" value="Rfa2"/>
</dbReference>
<dbReference type="GO" id="GO:0006289">
    <property type="term" value="P:nucleotide-excision repair"/>
    <property type="evidence" value="ECO:0007669"/>
    <property type="project" value="TreeGrafter"/>
</dbReference>
<dbReference type="GO" id="GO:0003697">
    <property type="term" value="F:single-stranded DNA binding"/>
    <property type="evidence" value="ECO:0007669"/>
    <property type="project" value="TreeGrafter"/>
</dbReference>
<dbReference type="GO" id="GO:0006284">
    <property type="term" value="P:base-excision repair"/>
    <property type="evidence" value="ECO:0007669"/>
    <property type="project" value="TreeGrafter"/>
</dbReference>
<dbReference type="Gene3D" id="2.40.50.140">
    <property type="entry name" value="Nucleic acid-binding proteins"/>
    <property type="match status" value="1"/>
</dbReference>
<dbReference type="GO" id="GO:0000724">
    <property type="term" value="P:double-strand break repair via homologous recombination"/>
    <property type="evidence" value="ECO:0007669"/>
    <property type="project" value="TreeGrafter"/>
</dbReference>
<comment type="subcellular location">
    <subcellularLocation>
        <location evidence="1">Nucleus</location>
    </subcellularLocation>
</comment>
<dbReference type="SUPFAM" id="SSF50249">
    <property type="entry name" value="Nucleic acid-binding proteins"/>
    <property type="match status" value="1"/>
</dbReference>
<dbReference type="GO" id="GO:0003684">
    <property type="term" value="F:damaged DNA binding"/>
    <property type="evidence" value="ECO:0007669"/>
    <property type="project" value="TreeGrafter"/>
</dbReference>
<reference evidence="4" key="1">
    <citation type="submission" date="2020-07" db="EMBL/GenBank/DDBJ databases">
        <title>The High-quality genome of the commercially important snow crab, Chionoecetes opilio.</title>
        <authorList>
            <person name="Jeong J.-H."/>
            <person name="Ryu S."/>
        </authorList>
    </citation>
    <scope>NUCLEOTIDE SEQUENCE</scope>
    <source>
        <strain evidence="4">MADBK_172401_WGS</strain>
        <tissue evidence="4">Digestive gland</tissue>
    </source>
</reference>
<dbReference type="PANTHER" id="PTHR15114">
    <property type="entry name" value="REPLICATION PROTEIN A3"/>
    <property type="match status" value="1"/>
</dbReference>
<dbReference type="GO" id="GO:0035861">
    <property type="term" value="C:site of double-strand break"/>
    <property type="evidence" value="ECO:0007669"/>
    <property type="project" value="TreeGrafter"/>
</dbReference>
<dbReference type="CDD" id="cd04479">
    <property type="entry name" value="RPA3"/>
    <property type="match status" value="1"/>
</dbReference>
<proteinExistence type="inferred from homology"/>
<keyword evidence="5" id="KW-1185">Reference proteome</keyword>
<evidence type="ECO:0000256" key="1">
    <source>
        <dbReference type="ARBA" id="ARBA00004123"/>
    </source>
</evidence>
<dbReference type="AlphaFoldDB" id="A0A8J5C0K9"/>
<evidence type="ECO:0000256" key="2">
    <source>
        <dbReference type="ARBA" id="ARBA00009761"/>
    </source>
</evidence>
<protein>
    <submittedName>
        <fullName evidence="4">Replication protein A subunit</fullName>
    </submittedName>
</protein>
<gene>
    <name evidence="4" type="primary">Rpa3</name>
    <name evidence="4" type="ORF">GWK47_014324</name>
</gene>
<dbReference type="FunFam" id="2.40.50.140:FF:000395">
    <property type="entry name" value="Replication protein A3"/>
    <property type="match status" value="1"/>
</dbReference>
<dbReference type="GO" id="GO:0006260">
    <property type="term" value="P:DNA replication"/>
    <property type="evidence" value="ECO:0007669"/>
    <property type="project" value="InterPro"/>
</dbReference>
<dbReference type="OrthoDB" id="188186at2759"/>
<dbReference type="EMBL" id="JACEEZ010020615">
    <property type="protein sequence ID" value="KAG0714348.1"/>
    <property type="molecule type" value="Genomic_DNA"/>
</dbReference>
<comment type="caution">
    <text evidence="4">The sequence shown here is derived from an EMBL/GenBank/DDBJ whole genome shotgun (WGS) entry which is preliminary data.</text>
</comment>